<evidence type="ECO:0000313" key="1">
    <source>
        <dbReference type="EMBL" id="KAK3713910.1"/>
    </source>
</evidence>
<sequence>MATLCVDSLLGKPPGSPQALHHLQNTYRCFNRQLKDTLHPSDPTIAVVVSLAVHENLTSGFGITKLHLDALERLLDLRGGIERFSSNWMLWHKICRADIDRALHIGGYTQFYKDYTPQKVGQHTLKTSNSSNSKSNVRNASMLQHPQLKCVAADMTSFCGLLNENAAHFGLEPYAFQGSLISYSYRLLKICPMPEGTLTDASEDAVHLGLLCFITTMLFERARWHKEPYQLLADRLRKAVTRIHIDGNAGRTSQLLWTLFIGAVSVFRAVDRLWLLPRIRSCLFALQITSWEDALREIIKLPWVHVVHDKSGCALWKVTMKDWDKSEVCLDPLGL</sequence>
<evidence type="ECO:0000313" key="2">
    <source>
        <dbReference type="Proteomes" id="UP001281147"/>
    </source>
</evidence>
<dbReference type="Proteomes" id="UP001281147">
    <property type="component" value="Unassembled WGS sequence"/>
</dbReference>
<gene>
    <name evidence="1" type="ORF">LTR37_008160</name>
</gene>
<protein>
    <submittedName>
        <fullName evidence="1">Uncharacterized protein</fullName>
    </submittedName>
</protein>
<accession>A0ACC3NBM7</accession>
<comment type="caution">
    <text evidence="1">The sequence shown here is derived from an EMBL/GenBank/DDBJ whole genome shotgun (WGS) entry which is preliminary data.</text>
</comment>
<proteinExistence type="predicted"/>
<dbReference type="EMBL" id="JAUTXU010000059">
    <property type="protein sequence ID" value="KAK3713910.1"/>
    <property type="molecule type" value="Genomic_DNA"/>
</dbReference>
<reference evidence="1" key="1">
    <citation type="submission" date="2023-07" db="EMBL/GenBank/DDBJ databases">
        <title>Black Yeasts Isolated from many extreme environments.</title>
        <authorList>
            <person name="Coleine C."/>
            <person name="Stajich J.E."/>
            <person name="Selbmann L."/>
        </authorList>
    </citation>
    <scope>NUCLEOTIDE SEQUENCE</scope>
    <source>
        <strain evidence="1">CCFEE 5714</strain>
    </source>
</reference>
<keyword evidence="2" id="KW-1185">Reference proteome</keyword>
<organism evidence="1 2">
    <name type="scientific">Vermiconidia calcicola</name>
    <dbReference type="NCBI Taxonomy" id="1690605"/>
    <lineage>
        <taxon>Eukaryota</taxon>
        <taxon>Fungi</taxon>
        <taxon>Dikarya</taxon>
        <taxon>Ascomycota</taxon>
        <taxon>Pezizomycotina</taxon>
        <taxon>Dothideomycetes</taxon>
        <taxon>Dothideomycetidae</taxon>
        <taxon>Mycosphaerellales</taxon>
        <taxon>Extremaceae</taxon>
        <taxon>Vermiconidia</taxon>
    </lineage>
</organism>
<name>A0ACC3NBM7_9PEZI</name>